<dbReference type="GO" id="GO:0002161">
    <property type="term" value="F:aminoacyl-tRNA deacylase activity"/>
    <property type="evidence" value="ECO:0007669"/>
    <property type="project" value="InterPro"/>
</dbReference>
<keyword evidence="7" id="KW-1185">Reference proteome</keyword>
<dbReference type="InterPro" id="IPR004369">
    <property type="entry name" value="Prolyl-tRNA_editing_YbaK/EbsC"/>
</dbReference>
<organism evidence="6 7">
    <name type="scientific">Streptomyces xiamenensis</name>
    <dbReference type="NCBI Taxonomy" id="408015"/>
    <lineage>
        <taxon>Bacteria</taxon>
        <taxon>Bacillati</taxon>
        <taxon>Actinomycetota</taxon>
        <taxon>Actinomycetes</taxon>
        <taxon>Kitasatosporales</taxon>
        <taxon>Streptomycetaceae</taxon>
        <taxon>Streptomyces</taxon>
    </lineage>
</organism>
<dbReference type="RefSeq" id="WP_030734258.1">
    <property type="nucleotide sequence ID" value="NZ_CP009922.3"/>
</dbReference>
<evidence type="ECO:0000256" key="3">
    <source>
        <dbReference type="ARBA" id="ARBA00023239"/>
    </source>
</evidence>
<proteinExistence type="inferred from homology"/>
<protein>
    <recommendedName>
        <fullName evidence="4">Cys-tRNA(Pro)/Cys-tRNA(Cys) deacylase</fullName>
        <ecNumber evidence="4">4.2.-.-</ecNumber>
    </recommendedName>
</protein>
<accession>A0A0F7FS62</accession>
<dbReference type="InterPro" id="IPR007214">
    <property type="entry name" value="YbaK/aa-tRNA-synth-assoc-dom"/>
</dbReference>
<dbReference type="Proteomes" id="UP000034034">
    <property type="component" value="Chromosome"/>
</dbReference>
<keyword evidence="2 4" id="KW-0648">Protein biosynthesis</keyword>
<name>A0A0F7FS62_9ACTN</name>
<keyword evidence="3 4" id="KW-0456">Lyase</keyword>
<dbReference type="GO" id="GO:0016829">
    <property type="term" value="F:lyase activity"/>
    <property type="evidence" value="ECO:0007669"/>
    <property type="project" value="UniProtKB-KW"/>
</dbReference>
<dbReference type="CDD" id="cd00002">
    <property type="entry name" value="YbaK_deacylase"/>
    <property type="match status" value="1"/>
</dbReference>
<dbReference type="PIRSF" id="PIRSF006181">
    <property type="entry name" value="EbsC_YbaK"/>
    <property type="match status" value="1"/>
</dbReference>
<dbReference type="InterPro" id="IPR036754">
    <property type="entry name" value="YbaK/aa-tRNA-synt-asso_dom_sf"/>
</dbReference>
<dbReference type="PANTHER" id="PTHR30411:SF0">
    <property type="entry name" value="CYS-TRNA(PRO)_CYS-TRNA(CYS) DEACYLASE YBAK"/>
    <property type="match status" value="1"/>
</dbReference>
<dbReference type="AlphaFoldDB" id="A0A0F7FS62"/>
<evidence type="ECO:0000256" key="4">
    <source>
        <dbReference type="PIRNR" id="PIRNR006181"/>
    </source>
</evidence>
<dbReference type="SUPFAM" id="SSF55826">
    <property type="entry name" value="YbaK/ProRS associated domain"/>
    <property type="match status" value="1"/>
</dbReference>
<dbReference type="GO" id="GO:0006412">
    <property type="term" value="P:translation"/>
    <property type="evidence" value="ECO:0007669"/>
    <property type="project" value="UniProtKB-KW"/>
</dbReference>
<dbReference type="STRING" id="408015.SXIM_09980"/>
<comment type="similarity">
    <text evidence="1 4">Belongs to the prolyl-tRNA editing family. YbaK/EbsC subfamily.</text>
</comment>
<feature type="domain" description="YbaK/aminoacyl-tRNA synthetase-associated" evidence="5">
    <location>
        <begin position="42"/>
        <end position="154"/>
    </location>
</feature>
<dbReference type="PATRIC" id="fig|408015.6.peg.1027"/>
<gene>
    <name evidence="6" type="ORF">SXIM_09980</name>
</gene>
<dbReference type="EC" id="4.2.-.-" evidence="4"/>
<evidence type="ECO:0000313" key="6">
    <source>
        <dbReference type="EMBL" id="AKG42382.1"/>
    </source>
</evidence>
<dbReference type="EMBL" id="CP009922">
    <property type="protein sequence ID" value="AKG42382.1"/>
    <property type="molecule type" value="Genomic_DNA"/>
</dbReference>
<dbReference type="PANTHER" id="PTHR30411">
    <property type="entry name" value="CYTOPLASMIC PROTEIN"/>
    <property type="match status" value="1"/>
</dbReference>
<sequence>MAKKKQRTGGGGTPATVAATGAGVRFTLHAYDHDPGSSSYGEEAVRALGNDPRQVFKTLVAEVDGALTVAVVPVAGSLDLKALAAAVGGKRAAMADPAAAERTTGYVRGGISPLGQRKRLPTVLDASATGYGTVFVSAGRRGLEIELAPADLIALTSAVTAPIGKD</sequence>
<dbReference type="KEGG" id="sxi:SXIM_09980"/>
<reference evidence="6" key="1">
    <citation type="submission" date="2019-08" db="EMBL/GenBank/DDBJ databases">
        <title>Complete genome sequence of a mangrove-derived Streptomyces xiamenensis.</title>
        <authorList>
            <person name="Xu J."/>
        </authorList>
    </citation>
    <scope>NUCLEOTIDE SEQUENCE</scope>
    <source>
        <strain evidence="6">318</strain>
    </source>
</reference>
<dbReference type="Gene3D" id="3.90.960.10">
    <property type="entry name" value="YbaK/aminoacyl-tRNA synthetase-associated domain"/>
    <property type="match status" value="1"/>
</dbReference>
<dbReference type="Pfam" id="PF04073">
    <property type="entry name" value="tRNA_edit"/>
    <property type="match status" value="1"/>
</dbReference>
<dbReference type="NCBIfam" id="TIGR00011">
    <property type="entry name" value="YbaK_EbsC"/>
    <property type="match status" value="1"/>
</dbReference>
<evidence type="ECO:0000259" key="5">
    <source>
        <dbReference type="Pfam" id="PF04073"/>
    </source>
</evidence>
<evidence type="ECO:0000313" key="7">
    <source>
        <dbReference type="Proteomes" id="UP000034034"/>
    </source>
</evidence>
<dbReference type="HOGENOM" id="CLU_094875_1_1_11"/>
<evidence type="ECO:0000256" key="1">
    <source>
        <dbReference type="ARBA" id="ARBA00009798"/>
    </source>
</evidence>
<evidence type="ECO:0000256" key="2">
    <source>
        <dbReference type="ARBA" id="ARBA00022917"/>
    </source>
</evidence>